<dbReference type="InterPro" id="IPR045192">
    <property type="entry name" value="AP180-like"/>
</dbReference>
<dbReference type="GO" id="GO:0005546">
    <property type="term" value="F:phosphatidylinositol-4,5-bisphosphate binding"/>
    <property type="evidence" value="ECO:0007669"/>
    <property type="project" value="TreeGrafter"/>
</dbReference>
<sequence length="118" mass="13400">MKRVTLDLYLFWGLAMVGCRDLGCHFDQPPPRRCSLLHPRPCSAPRQDSQLDGNPLAPLLFPCVALKTLIVIHRTLREGDPTFREELLNFSQRARILQLSNFKDDSSPIGIRLCLLTS</sequence>
<dbReference type="GO" id="GO:0005905">
    <property type="term" value="C:clathrin-coated pit"/>
    <property type="evidence" value="ECO:0007669"/>
    <property type="project" value="TreeGrafter"/>
</dbReference>
<dbReference type="Gene3D" id="1.25.40.90">
    <property type="match status" value="1"/>
</dbReference>
<protein>
    <recommendedName>
        <fullName evidence="2">AP180 N-terminal homology (ANTH) domain-containing protein</fullName>
    </recommendedName>
</protein>
<gene>
    <name evidence="3" type="ORF">B296_00044374</name>
    <name evidence="4" type="ORF">BHM03_00052555</name>
</gene>
<dbReference type="GO" id="GO:0000149">
    <property type="term" value="F:SNARE binding"/>
    <property type="evidence" value="ECO:0007669"/>
    <property type="project" value="TreeGrafter"/>
</dbReference>
<reference evidence="3" key="3">
    <citation type="submission" date="2018-09" db="EMBL/GenBank/DDBJ databases">
        <authorList>
            <person name="Harrison J."/>
            <person name="Moore K.A."/>
            <person name="Paszkiewicz K."/>
            <person name="Jones T."/>
            <person name="Grant M."/>
            <person name="Ambacheew D."/>
            <person name="Muzemil S."/>
            <person name="Studholme D."/>
        </authorList>
    </citation>
    <scope>NUCLEOTIDE SEQUENCE</scope>
</reference>
<dbReference type="InterPro" id="IPR011417">
    <property type="entry name" value="ANTH_dom"/>
</dbReference>
<accession>A0A426Z185</accession>
<dbReference type="GO" id="GO:0032050">
    <property type="term" value="F:clathrin heavy chain binding"/>
    <property type="evidence" value="ECO:0007669"/>
    <property type="project" value="TreeGrafter"/>
</dbReference>
<dbReference type="EMBL" id="KV876642">
    <property type="protein sequence ID" value="RZR75241.1"/>
    <property type="molecule type" value="Genomic_DNA"/>
</dbReference>
<dbReference type="PROSITE" id="PS51257">
    <property type="entry name" value="PROKAR_LIPOPROTEIN"/>
    <property type="match status" value="1"/>
</dbReference>
<reference evidence="3 5" key="1">
    <citation type="journal article" date="2014" name="Agronomy (Basel)">
        <title>A Draft Genome Sequence for Ensete ventricosum, the Drought-Tolerant Tree Against Hunger.</title>
        <authorList>
            <person name="Harrison J."/>
            <person name="Moore K.A."/>
            <person name="Paszkiewicz K."/>
            <person name="Jones T."/>
            <person name="Grant M."/>
            <person name="Ambacheew D."/>
            <person name="Muzemil S."/>
            <person name="Studholme D.J."/>
        </authorList>
    </citation>
    <scope>NUCLEOTIDE SEQUENCE [LARGE SCALE GENOMIC DNA]</scope>
</reference>
<feature type="chain" id="PRO_5040683106" description="AP180 N-terminal homology (ANTH) domain-containing protein" evidence="1">
    <location>
        <begin position="20"/>
        <end position="118"/>
    </location>
</feature>
<dbReference type="GO" id="GO:0030136">
    <property type="term" value="C:clathrin-coated vesicle"/>
    <property type="evidence" value="ECO:0007669"/>
    <property type="project" value="TreeGrafter"/>
</dbReference>
<feature type="signal peptide" evidence="1">
    <location>
        <begin position="1"/>
        <end position="19"/>
    </location>
</feature>
<evidence type="ECO:0000313" key="5">
    <source>
        <dbReference type="Proteomes" id="UP000287651"/>
    </source>
</evidence>
<evidence type="ECO:0000256" key="1">
    <source>
        <dbReference type="SAM" id="SignalP"/>
    </source>
</evidence>
<dbReference type="AlphaFoldDB" id="A0A426Z185"/>
<dbReference type="GO" id="GO:0006900">
    <property type="term" value="P:vesicle budding from membrane"/>
    <property type="evidence" value="ECO:0007669"/>
    <property type="project" value="TreeGrafter"/>
</dbReference>
<dbReference type="SUPFAM" id="SSF48464">
    <property type="entry name" value="ENTH/VHS domain"/>
    <property type="match status" value="1"/>
</dbReference>
<reference evidence="4" key="2">
    <citation type="journal article" date="2018" name="Data Brief">
        <title>Genome sequence data from 17 accessions of Ensete ventricosum, a staple food crop for millions in Ethiopia.</title>
        <authorList>
            <person name="Yemataw Z."/>
            <person name="Muzemil S."/>
            <person name="Ambachew D."/>
            <person name="Tripathi L."/>
            <person name="Tesfaye K."/>
            <person name="Chala A."/>
            <person name="Farbos A."/>
            <person name="O'Neill P."/>
            <person name="Moore K."/>
            <person name="Grant M."/>
            <person name="Studholme D.J."/>
        </authorList>
    </citation>
    <scope>NUCLEOTIDE SEQUENCE [LARGE SCALE GENOMIC DNA]</scope>
    <source>
        <tissue evidence="4">Leaf</tissue>
    </source>
</reference>
<evidence type="ECO:0000313" key="3">
    <source>
        <dbReference type="EMBL" id="RRT57740.1"/>
    </source>
</evidence>
<feature type="domain" description="AP180 N-terminal homology (ANTH)" evidence="2">
    <location>
        <begin position="63"/>
        <end position="105"/>
    </location>
</feature>
<keyword evidence="1" id="KW-0732">Signal</keyword>
<dbReference type="GO" id="GO:0005545">
    <property type="term" value="F:1-phosphatidylinositol binding"/>
    <property type="evidence" value="ECO:0007669"/>
    <property type="project" value="TreeGrafter"/>
</dbReference>
<evidence type="ECO:0000313" key="4">
    <source>
        <dbReference type="EMBL" id="RZR75241.1"/>
    </source>
</evidence>
<dbReference type="GO" id="GO:0072583">
    <property type="term" value="P:clathrin-dependent endocytosis"/>
    <property type="evidence" value="ECO:0007669"/>
    <property type="project" value="InterPro"/>
</dbReference>
<dbReference type="GO" id="GO:0048268">
    <property type="term" value="P:clathrin coat assembly"/>
    <property type="evidence" value="ECO:0007669"/>
    <property type="project" value="InterPro"/>
</dbReference>
<dbReference type="PANTHER" id="PTHR22951">
    <property type="entry name" value="CLATHRIN ASSEMBLY PROTEIN"/>
    <property type="match status" value="1"/>
</dbReference>
<dbReference type="Proteomes" id="UP000287651">
    <property type="component" value="Unassembled WGS sequence"/>
</dbReference>
<evidence type="ECO:0000259" key="2">
    <source>
        <dbReference type="Pfam" id="PF07651"/>
    </source>
</evidence>
<dbReference type="PANTHER" id="PTHR22951:SF89">
    <property type="entry name" value="OS05G0549000 PROTEIN"/>
    <property type="match status" value="1"/>
</dbReference>
<dbReference type="Proteomes" id="UP000290560">
    <property type="component" value="Unassembled WGS sequence"/>
</dbReference>
<dbReference type="InterPro" id="IPR008942">
    <property type="entry name" value="ENTH_VHS"/>
</dbReference>
<dbReference type="EMBL" id="AMZH03009018">
    <property type="protein sequence ID" value="RRT57740.1"/>
    <property type="molecule type" value="Genomic_DNA"/>
</dbReference>
<name>A0A426Z185_ENSVE</name>
<proteinExistence type="predicted"/>
<organism evidence="3 5">
    <name type="scientific">Ensete ventricosum</name>
    <name type="common">Abyssinian banana</name>
    <name type="synonym">Musa ensete</name>
    <dbReference type="NCBI Taxonomy" id="4639"/>
    <lineage>
        <taxon>Eukaryota</taxon>
        <taxon>Viridiplantae</taxon>
        <taxon>Streptophyta</taxon>
        <taxon>Embryophyta</taxon>
        <taxon>Tracheophyta</taxon>
        <taxon>Spermatophyta</taxon>
        <taxon>Magnoliopsida</taxon>
        <taxon>Liliopsida</taxon>
        <taxon>Zingiberales</taxon>
        <taxon>Musaceae</taxon>
        <taxon>Ensete</taxon>
    </lineage>
</organism>
<dbReference type="Pfam" id="PF07651">
    <property type="entry name" value="ANTH"/>
    <property type="match status" value="1"/>
</dbReference>